<evidence type="ECO:0000259" key="1">
    <source>
        <dbReference type="Pfam" id="PF13791"/>
    </source>
</evidence>
<dbReference type="RefSeq" id="WP_016173590.1">
    <property type="nucleotide sequence ID" value="NZ_ASWK01000001.1"/>
</dbReference>
<reference evidence="2 3" key="1">
    <citation type="submission" date="2013-03" db="EMBL/GenBank/DDBJ databases">
        <title>The Genome Sequence of Enterococcus dispar ATCC_51266 (Illumina only assembly).</title>
        <authorList>
            <consortium name="The Broad Institute Genomics Platform"/>
            <consortium name="The Broad Institute Genome Sequencing Center for Infectious Disease"/>
            <person name="Earl A."/>
            <person name="Russ C."/>
            <person name="Gilmore M."/>
            <person name="Surin D."/>
            <person name="Walker B."/>
            <person name="Young S."/>
            <person name="Zeng Q."/>
            <person name="Gargeya S."/>
            <person name="Fitzgerald M."/>
            <person name="Haas B."/>
            <person name="Abouelleil A."/>
            <person name="Allen A.W."/>
            <person name="Alvarado L."/>
            <person name="Arachchi H.M."/>
            <person name="Berlin A.M."/>
            <person name="Chapman S.B."/>
            <person name="Gainer-Dewar J."/>
            <person name="Goldberg J."/>
            <person name="Griggs A."/>
            <person name="Gujja S."/>
            <person name="Hansen M."/>
            <person name="Howarth C."/>
            <person name="Imamovic A."/>
            <person name="Ireland A."/>
            <person name="Larimer J."/>
            <person name="McCowan C."/>
            <person name="Murphy C."/>
            <person name="Pearson M."/>
            <person name="Poon T.W."/>
            <person name="Priest M."/>
            <person name="Roberts A."/>
            <person name="Saif S."/>
            <person name="Shea T."/>
            <person name="Sisk P."/>
            <person name="Sykes S."/>
            <person name="Wortman J."/>
            <person name="Nusbaum C."/>
            <person name="Birren B."/>
        </authorList>
    </citation>
    <scope>NUCLEOTIDE SEQUENCE [LARGE SCALE GENOMIC DNA]</scope>
    <source>
        <strain evidence="2 3">ATCC 51266</strain>
    </source>
</reference>
<dbReference type="Proteomes" id="UP000014127">
    <property type="component" value="Unassembled WGS sequence"/>
</dbReference>
<keyword evidence="3" id="KW-1185">Reference proteome</keyword>
<dbReference type="AlphaFoldDB" id="S1NK59"/>
<name>S1NK59_9ENTE</name>
<dbReference type="EMBL" id="AHYR01000012">
    <property type="protein sequence ID" value="EOT38991.1"/>
    <property type="molecule type" value="Genomic_DNA"/>
</dbReference>
<dbReference type="STRING" id="44009.RV01_GL001629"/>
<gene>
    <name evidence="2" type="ORF">OMK_02473</name>
</gene>
<organism evidence="2 3">
    <name type="scientific">Enterococcus dispar ATCC 51266</name>
    <dbReference type="NCBI Taxonomy" id="1139219"/>
    <lineage>
        <taxon>Bacteria</taxon>
        <taxon>Bacillati</taxon>
        <taxon>Bacillota</taxon>
        <taxon>Bacilli</taxon>
        <taxon>Lactobacillales</taxon>
        <taxon>Enterococcaceae</taxon>
        <taxon>Enterococcus</taxon>
    </lineage>
</organism>
<dbReference type="eggNOG" id="ENOG50307X6">
    <property type="taxonomic scope" value="Bacteria"/>
</dbReference>
<feature type="domain" description="Sigma factor regulator C-terminal" evidence="1">
    <location>
        <begin position="166"/>
        <end position="339"/>
    </location>
</feature>
<evidence type="ECO:0000313" key="3">
    <source>
        <dbReference type="Proteomes" id="UP000014127"/>
    </source>
</evidence>
<accession>S1NK59</accession>
<evidence type="ECO:0000313" key="2">
    <source>
        <dbReference type="EMBL" id="EOT38991.1"/>
    </source>
</evidence>
<dbReference type="HOGENOM" id="CLU_786947_0_0_9"/>
<dbReference type="OrthoDB" id="2192866at2"/>
<protein>
    <recommendedName>
        <fullName evidence="1">Sigma factor regulator C-terminal domain-containing protein</fullName>
    </recommendedName>
</protein>
<dbReference type="PATRIC" id="fig|1139219.3.peg.2420"/>
<proteinExistence type="predicted"/>
<comment type="caution">
    <text evidence="2">The sequence shown here is derived from an EMBL/GenBank/DDBJ whole genome shotgun (WGS) entry which is preliminary data.</text>
</comment>
<dbReference type="Pfam" id="PF13791">
    <property type="entry name" value="Sigma_reg_C"/>
    <property type="match status" value="1"/>
</dbReference>
<dbReference type="InterPro" id="IPR025672">
    <property type="entry name" value="Sigma_reg_C_dom"/>
</dbReference>
<sequence length="363" mass="41352">MKPQNFDFEKIQKNIKKKNQQKNLLLVTIAAFLTLGLFWSAPKILNQFFYNPTSKNAYLANNQYLFNRQIYNELTLPSYEMSDLTIDKTGIGTYQIKETYSPKYSNKVVGFRGLEIKRNKCHYDNNFYPISPIFNQEVASASQFHPDKIASADSNLSKSNLLENIKPLPKSTYVTVDLAFKEDKSISDYSDWLNITTTGAETLWQAVRPPQKAVDKNEAPMVVGYAPSVSFSGISVAITNEKKLNQDFPLLIGSLVDDKQNNWSEEKRQTTHFKSILNYLIENEIFLAQDTHLLQKPTLKNILQEVEKNGIKIYGATLRLPAFELEKILQNEAIKSAYITEVDVFPLTSQSAQLPGVHYPAEK</sequence>